<evidence type="ECO:0000313" key="3">
    <source>
        <dbReference type="EMBL" id="AHE57187.1"/>
    </source>
</evidence>
<dbReference type="KEGG" id="ssan:NX02_28020"/>
<dbReference type="Proteomes" id="UP000018851">
    <property type="component" value="Chromosome"/>
</dbReference>
<organism evidence="3 4">
    <name type="scientific">Sphingomonas sanxanigenens DSM 19645 = NX02</name>
    <dbReference type="NCBI Taxonomy" id="1123269"/>
    <lineage>
        <taxon>Bacteria</taxon>
        <taxon>Pseudomonadati</taxon>
        <taxon>Pseudomonadota</taxon>
        <taxon>Alphaproteobacteria</taxon>
        <taxon>Sphingomonadales</taxon>
        <taxon>Sphingomonadaceae</taxon>
        <taxon>Sphingomonas</taxon>
    </lineage>
</organism>
<evidence type="ECO:0000259" key="2">
    <source>
        <dbReference type="Pfam" id="PF03981"/>
    </source>
</evidence>
<feature type="domain" description="Ubiquinol-cytochrome c chaperone" evidence="2">
    <location>
        <begin position="36"/>
        <end position="167"/>
    </location>
</feature>
<keyword evidence="4" id="KW-1185">Reference proteome</keyword>
<gene>
    <name evidence="3" type="ORF">NX02_28020</name>
</gene>
<reference evidence="3 4" key="1">
    <citation type="submission" date="2013-07" db="EMBL/GenBank/DDBJ databases">
        <title>Completed genome of Sphingomonas sanxanigenens NX02.</title>
        <authorList>
            <person name="Ma T."/>
            <person name="Huang H."/>
            <person name="Wu M."/>
            <person name="Li X."/>
            <person name="Li G."/>
        </authorList>
    </citation>
    <scope>NUCLEOTIDE SEQUENCE [LARGE SCALE GENOMIC DNA]</scope>
    <source>
        <strain evidence="3 4">NX02</strain>
    </source>
</reference>
<proteinExistence type="inferred from homology"/>
<dbReference type="Pfam" id="PF03981">
    <property type="entry name" value="Ubiq_cyt_C_chap"/>
    <property type="match status" value="1"/>
</dbReference>
<protein>
    <recommendedName>
        <fullName evidence="2">Ubiquinol-cytochrome c chaperone domain-containing protein</fullName>
    </recommendedName>
</protein>
<dbReference type="EMBL" id="CP006644">
    <property type="protein sequence ID" value="AHE57187.1"/>
    <property type="molecule type" value="Genomic_DNA"/>
</dbReference>
<dbReference type="eggNOG" id="COG5452">
    <property type="taxonomic scope" value="Bacteria"/>
</dbReference>
<dbReference type="AlphaFoldDB" id="W0AKU5"/>
<evidence type="ECO:0000256" key="1">
    <source>
        <dbReference type="ARBA" id="ARBA00006436"/>
    </source>
</evidence>
<dbReference type="InterPro" id="IPR021150">
    <property type="entry name" value="Ubiq_cyt_c_chap"/>
</dbReference>
<name>W0AKU5_9SPHN</name>
<evidence type="ECO:0000313" key="4">
    <source>
        <dbReference type="Proteomes" id="UP000018851"/>
    </source>
</evidence>
<comment type="similarity">
    <text evidence="1">Belongs to the UPF0174 family.</text>
</comment>
<dbReference type="HOGENOM" id="CLU_051390_5_0_5"/>
<dbReference type="STRING" id="1123269.NX02_28020"/>
<sequence>MLSRLLGRTEDRAALAPLYAAVVARARQPHWYLEGAVADSLDGRFDMVAAILALTLIRMEREPEAIPASSLLTEAFVDDMDGQLREIGIGDIIVGKKIGNMMGVLGGRLGAYRAGLRGDGDFAAALVRNLYRGAAPAPAALAHVEQRLRAFDAALAQTPLKSLLDGDLPA</sequence>
<dbReference type="PATRIC" id="fig|1123269.5.peg.5498"/>
<accession>W0AKU5</accession>